<name>A0AAD2E338_9LAMI</name>
<dbReference type="Proteomes" id="UP000834106">
    <property type="component" value="Chromosome 14"/>
</dbReference>
<evidence type="ECO:0000313" key="2">
    <source>
        <dbReference type="EMBL" id="CAI9775464.1"/>
    </source>
</evidence>
<dbReference type="GO" id="GO:0005856">
    <property type="term" value="C:cytoskeleton"/>
    <property type="evidence" value="ECO:0007669"/>
    <property type="project" value="UniProtKB-SubCell"/>
</dbReference>
<protein>
    <submittedName>
        <fullName evidence="2">Uncharacterized protein</fullName>
    </submittedName>
</protein>
<keyword evidence="3" id="KW-1185">Reference proteome</keyword>
<comment type="similarity">
    <text evidence="1">Belongs to the SCAR/WAVE family.</text>
</comment>
<gene>
    <name evidence="2" type="ORF">FPE_LOCUS22894</name>
</gene>
<dbReference type="GO" id="GO:0003779">
    <property type="term" value="F:actin binding"/>
    <property type="evidence" value="ECO:0007669"/>
    <property type="project" value="UniProtKB-KW"/>
</dbReference>
<dbReference type="PANTHER" id="PTHR12902:SF1">
    <property type="entry name" value="WISKOTT-ALDRICH SYNDROME PROTEIN FAMILY MEMBER"/>
    <property type="match status" value="1"/>
</dbReference>
<dbReference type="InterPro" id="IPR028288">
    <property type="entry name" value="SCAR/WAVE_fam"/>
</dbReference>
<accession>A0AAD2E338</accession>
<dbReference type="GO" id="GO:0030036">
    <property type="term" value="P:actin cytoskeleton organization"/>
    <property type="evidence" value="ECO:0007669"/>
    <property type="project" value="InterPro"/>
</dbReference>
<dbReference type="EMBL" id="OU503049">
    <property type="protein sequence ID" value="CAI9775464.1"/>
    <property type="molecule type" value="Genomic_DNA"/>
</dbReference>
<dbReference type="PANTHER" id="PTHR12902">
    <property type="entry name" value="WASP-1"/>
    <property type="match status" value="1"/>
</dbReference>
<evidence type="ECO:0000313" key="3">
    <source>
        <dbReference type="Proteomes" id="UP000834106"/>
    </source>
</evidence>
<organism evidence="2 3">
    <name type="scientific">Fraxinus pennsylvanica</name>
    <dbReference type="NCBI Taxonomy" id="56036"/>
    <lineage>
        <taxon>Eukaryota</taxon>
        <taxon>Viridiplantae</taxon>
        <taxon>Streptophyta</taxon>
        <taxon>Embryophyta</taxon>
        <taxon>Tracheophyta</taxon>
        <taxon>Spermatophyta</taxon>
        <taxon>Magnoliopsida</taxon>
        <taxon>eudicotyledons</taxon>
        <taxon>Gunneridae</taxon>
        <taxon>Pentapetalae</taxon>
        <taxon>asterids</taxon>
        <taxon>lamiids</taxon>
        <taxon>Lamiales</taxon>
        <taxon>Oleaceae</taxon>
        <taxon>Oleeae</taxon>
        <taxon>Fraxinus</taxon>
    </lineage>
</organism>
<reference evidence="2" key="1">
    <citation type="submission" date="2023-05" db="EMBL/GenBank/DDBJ databases">
        <authorList>
            <person name="Huff M."/>
        </authorList>
    </citation>
    <scope>NUCLEOTIDE SEQUENCE</scope>
</reference>
<dbReference type="GO" id="GO:0071933">
    <property type="term" value="F:Arp2/3 complex binding"/>
    <property type="evidence" value="ECO:0007669"/>
    <property type="project" value="TreeGrafter"/>
</dbReference>
<proteinExistence type="inferred from homology"/>
<dbReference type="AlphaFoldDB" id="A0AAD2E338"/>
<dbReference type="GO" id="GO:0034237">
    <property type="term" value="F:protein kinase A regulatory subunit binding"/>
    <property type="evidence" value="ECO:0007669"/>
    <property type="project" value="TreeGrafter"/>
</dbReference>
<evidence type="ECO:0000256" key="1">
    <source>
        <dbReference type="ARBA" id="ARBA00006993"/>
    </source>
</evidence>
<sequence>MNRVPAVNSHYDVWYYRKYLKFDVVAGAGACLKLYTGPSSFKVEALSYGMTSTDVQRKKRTRQTKVILWLLQLSAPSSAELMLSPSVSSYSAQLPKLSIYFLQYSFMFLVYMSSRRKGHAGGMEKPPRVVLPTAHVK</sequence>
<dbReference type="GO" id="GO:2000601">
    <property type="term" value="P:positive regulation of Arp2/3 complex-mediated actin nucleation"/>
    <property type="evidence" value="ECO:0007669"/>
    <property type="project" value="TreeGrafter"/>
</dbReference>